<evidence type="ECO:0000256" key="1">
    <source>
        <dbReference type="SAM" id="MobiDB-lite"/>
    </source>
</evidence>
<evidence type="ECO:0000313" key="2">
    <source>
        <dbReference type="EMBL" id="MCI35660.1"/>
    </source>
</evidence>
<feature type="compositionally biased region" description="Basic and acidic residues" evidence="1">
    <location>
        <begin position="22"/>
        <end position="40"/>
    </location>
</feature>
<feature type="compositionally biased region" description="Acidic residues" evidence="1">
    <location>
        <begin position="47"/>
        <end position="58"/>
    </location>
</feature>
<protein>
    <submittedName>
        <fullName evidence="2">Uncharacterized protein</fullName>
    </submittedName>
</protein>
<evidence type="ECO:0000313" key="3">
    <source>
        <dbReference type="Proteomes" id="UP000265520"/>
    </source>
</evidence>
<keyword evidence="3" id="KW-1185">Reference proteome</keyword>
<dbReference type="EMBL" id="LXQA010225592">
    <property type="protein sequence ID" value="MCI35660.1"/>
    <property type="molecule type" value="Genomic_DNA"/>
</dbReference>
<name>A0A392RIQ6_9FABA</name>
<organism evidence="2 3">
    <name type="scientific">Trifolium medium</name>
    <dbReference type="NCBI Taxonomy" id="97028"/>
    <lineage>
        <taxon>Eukaryota</taxon>
        <taxon>Viridiplantae</taxon>
        <taxon>Streptophyta</taxon>
        <taxon>Embryophyta</taxon>
        <taxon>Tracheophyta</taxon>
        <taxon>Spermatophyta</taxon>
        <taxon>Magnoliopsida</taxon>
        <taxon>eudicotyledons</taxon>
        <taxon>Gunneridae</taxon>
        <taxon>Pentapetalae</taxon>
        <taxon>rosids</taxon>
        <taxon>fabids</taxon>
        <taxon>Fabales</taxon>
        <taxon>Fabaceae</taxon>
        <taxon>Papilionoideae</taxon>
        <taxon>50 kb inversion clade</taxon>
        <taxon>NPAAA clade</taxon>
        <taxon>Hologalegina</taxon>
        <taxon>IRL clade</taxon>
        <taxon>Trifolieae</taxon>
        <taxon>Trifolium</taxon>
    </lineage>
</organism>
<reference evidence="2 3" key="1">
    <citation type="journal article" date="2018" name="Front. Plant Sci.">
        <title>Red Clover (Trifolium pratense) and Zigzag Clover (T. medium) - A Picture of Genomic Similarities and Differences.</title>
        <authorList>
            <person name="Dluhosova J."/>
            <person name="Istvanek J."/>
            <person name="Nedelnik J."/>
            <person name="Repkova J."/>
        </authorList>
    </citation>
    <scope>NUCLEOTIDE SEQUENCE [LARGE SCALE GENOMIC DNA]</scope>
    <source>
        <strain evidence="3">cv. 10/8</strain>
        <tissue evidence="2">Leaf</tissue>
    </source>
</reference>
<proteinExistence type="predicted"/>
<sequence>MKEGRHDEDMEVEIPMSTTVGERVKEKEDTIERSYRDMILRRRGGQGEDEGEEDGEKE</sequence>
<accession>A0A392RIQ6</accession>
<dbReference type="Proteomes" id="UP000265520">
    <property type="component" value="Unassembled WGS sequence"/>
</dbReference>
<dbReference type="AlphaFoldDB" id="A0A392RIQ6"/>
<feature type="region of interest" description="Disordered" evidence="1">
    <location>
        <begin position="1"/>
        <end position="58"/>
    </location>
</feature>
<comment type="caution">
    <text evidence="2">The sequence shown here is derived from an EMBL/GenBank/DDBJ whole genome shotgun (WGS) entry which is preliminary data.</text>
</comment>
<feature type="non-terminal residue" evidence="2">
    <location>
        <position position="58"/>
    </location>
</feature>